<accession>A0A174F279</accession>
<dbReference type="EMBL" id="CYZO01000046">
    <property type="protein sequence ID" value="CUO42295.1"/>
    <property type="molecule type" value="Genomic_DNA"/>
</dbReference>
<dbReference type="GeneID" id="97328394"/>
<dbReference type="InterPro" id="IPR018963">
    <property type="entry name" value="Mycophage_D29_Gp19"/>
</dbReference>
<dbReference type="AlphaFoldDB" id="A0A174F279"/>
<name>A0A174F279_9FIRM</name>
<dbReference type="RefSeq" id="WP_055159423.1">
    <property type="nucleotide sequence ID" value="NZ_CATVPX010000014.1"/>
</dbReference>
<gene>
    <name evidence="1" type="ORF">ERS852456_02522</name>
</gene>
<organism evidence="1 2">
    <name type="scientific">[Ruminococcus] torques</name>
    <dbReference type="NCBI Taxonomy" id="33039"/>
    <lineage>
        <taxon>Bacteria</taxon>
        <taxon>Bacillati</taxon>
        <taxon>Bacillota</taxon>
        <taxon>Clostridia</taxon>
        <taxon>Lachnospirales</taxon>
        <taxon>Lachnospiraceae</taxon>
        <taxon>Mediterraneibacter</taxon>
    </lineage>
</organism>
<evidence type="ECO:0000313" key="1">
    <source>
        <dbReference type="EMBL" id="CUO42295.1"/>
    </source>
</evidence>
<sequence length="139" mass="15663">MNNFAKIEDVEKLWRSLTEDEKERAKNLLPIVEDSLRMEADKVGKNLDRMIEEKSYLENVAKSVVVDVIARTLMTSTDAEPMTQRSESALGYSVSGTYLVPGGGLFIKKSELARLGLKRQRIGVIDLYGDDKRDHSDTL</sequence>
<protein>
    <submittedName>
        <fullName evidence="1">Phage protein Gp19/Gp15/Gp42</fullName>
    </submittedName>
</protein>
<reference evidence="1 2" key="1">
    <citation type="submission" date="2015-09" db="EMBL/GenBank/DDBJ databases">
        <authorList>
            <consortium name="Pathogen Informatics"/>
        </authorList>
    </citation>
    <scope>NUCLEOTIDE SEQUENCE [LARGE SCALE GENOMIC DNA]</scope>
    <source>
        <strain evidence="1 2">2789STDY5834841</strain>
    </source>
</reference>
<proteinExistence type="predicted"/>
<dbReference type="Proteomes" id="UP000095787">
    <property type="component" value="Unassembled WGS sequence"/>
</dbReference>
<evidence type="ECO:0000313" key="2">
    <source>
        <dbReference type="Proteomes" id="UP000095787"/>
    </source>
</evidence>
<dbReference type="Pfam" id="PF09355">
    <property type="entry name" value="Phage_Gp19"/>
    <property type="match status" value="1"/>
</dbReference>